<gene>
    <name evidence="1" type="ORF">RMSM_05397</name>
</gene>
<sequence>MNAHRTSLQRLLPSVYLLRDAEHGGPLADLLSVLAEQVEIVEANIGQLYDDLFIETCQGWAVPYHGDLVGIRPASTIGSNVDTSANRLLFPRREVADAIRLEGRKGTLAVLEELADATANWPARAVEYYAQVTTFQASQNADPAMGGTINVRGNTAELRRIGTPFNSAPHLIDSRMPTQPPVRMFDNRGLFHPLHVGLLIWRLGLYKLSRGETRCVCAKTVQTDDNAWELRVHTFDSFGLQWPLAIKPVDETDETQIADEQHVPGPLTLRAFTAENGGVSEDCYGREKSVGLWTHIASGDPQFVDAEQIIPRDLSWLMRRCCGGNDGDAGSCMQMRSQLVEQLSPQVDDEPPKVFAVDPEHGIIAFAAQQATLEKLKVKATYHYNFSAAIGGGQYRRDSKPRSHQPDVKIQRIRSDSSDLPLAKTAEFIDIDGTLMARHAIIELADNDIFELGTDRIVIPNGRHLEIRAAGNRRATIDLCDKSACDPALTVDLGKHARLTLEGLRLYGGKIVIRDYDSDDQPVPPSQICPTDCEVPVVSQTRRVTISHCSLLPNPTREAVGCKGSQSVSIEFRIPDGRLAIDHSIVGPVHAHLTEQHQPSLVSIEDSIVDGQSADANLAVVGAQGAILRVARSTILGRTHVRQLEIASDSIFSSWVNVVRKQVGGMRFCFVPENFRLSGVPIWETPQQYYCQPSQAYERQERRQGCGDTAPDRNQTNWDRIKPKFGSQRFGDPDYCQLSLDCPREIREGAEDGSEMGAFHDLFQPQRTAALSRRVDEFTPLALQTSLIFVN</sequence>
<proteinExistence type="predicted"/>
<evidence type="ECO:0000313" key="1">
    <source>
        <dbReference type="EMBL" id="EMI17671.1"/>
    </source>
</evidence>
<keyword evidence="2" id="KW-1185">Reference proteome</keyword>
<dbReference type="AlphaFoldDB" id="M5RF01"/>
<name>M5RF01_9BACT</name>
<dbReference type="Proteomes" id="UP000011991">
    <property type="component" value="Unassembled WGS sequence"/>
</dbReference>
<dbReference type="EMBL" id="ANOG01000768">
    <property type="protein sequence ID" value="EMI17671.1"/>
    <property type="molecule type" value="Genomic_DNA"/>
</dbReference>
<organism evidence="1 2">
    <name type="scientific">Rhodopirellula maiorica SM1</name>
    <dbReference type="NCBI Taxonomy" id="1265738"/>
    <lineage>
        <taxon>Bacteria</taxon>
        <taxon>Pseudomonadati</taxon>
        <taxon>Planctomycetota</taxon>
        <taxon>Planctomycetia</taxon>
        <taxon>Pirellulales</taxon>
        <taxon>Pirellulaceae</taxon>
        <taxon>Novipirellula</taxon>
    </lineage>
</organism>
<reference evidence="1 2" key="1">
    <citation type="journal article" date="2013" name="Mar. Genomics">
        <title>Expression of sulfatases in Rhodopirellula baltica and the diversity of sulfatases in the genus Rhodopirellula.</title>
        <authorList>
            <person name="Wegner C.E."/>
            <person name="Richter-Heitmann T."/>
            <person name="Klindworth A."/>
            <person name="Klockow C."/>
            <person name="Richter M."/>
            <person name="Achstetter T."/>
            <person name="Glockner F.O."/>
            <person name="Harder J."/>
        </authorList>
    </citation>
    <scope>NUCLEOTIDE SEQUENCE [LARGE SCALE GENOMIC DNA]</scope>
    <source>
        <strain evidence="1 2">SM1</strain>
    </source>
</reference>
<protein>
    <submittedName>
        <fullName evidence="1">Uncharacterized protein</fullName>
    </submittedName>
</protein>
<dbReference type="OrthoDB" id="626916at2"/>
<comment type="caution">
    <text evidence="1">The sequence shown here is derived from an EMBL/GenBank/DDBJ whole genome shotgun (WGS) entry which is preliminary data.</text>
</comment>
<accession>M5RF01</accession>
<evidence type="ECO:0000313" key="2">
    <source>
        <dbReference type="Proteomes" id="UP000011991"/>
    </source>
</evidence>
<dbReference type="PATRIC" id="fig|1265738.3.peg.5404"/>
<dbReference type="RefSeq" id="WP_008703036.1">
    <property type="nucleotide sequence ID" value="NZ_ANOG01000768.1"/>
</dbReference>